<sequence length="361" mass="39733">MALPDALLDVSWSLQFVPGDSLRMSSLQALVSGTEAHAASPTQLQSLAQECCQHISIQDPVYRDELNDEREKTGQLRECAFSQLWPYSWATSAQIHDRQSIGLLIETRYQKTTYQVVLLGNVSGNGENACPVSLILFKAAPSHVKHIVNWLNFRFNLPSPAQLRLPPEIVLHGCSRFLDTLSASWTPEQSQDDALRQATLRQVIGSLKLTLTISNTTETDIAGKLRTVDFDVPSETVDGLLRRARQTHSGGLAASTAFLDELANAIHEKTGLRLPLSASLPLQTAQSNTDPALERPLKVSKITCAAFAITVDGKLKFARKPIESAEVVGYQETLIRAANWELLEVVRAEAEKRGARRDEDG</sequence>
<keyword evidence="2" id="KW-1185">Reference proteome</keyword>
<name>A0ACC3A7P8_9EURO</name>
<organism evidence="1 2">
    <name type="scientific">Neophaeococcomyces mojaviensis</name>
    <dbReference type="NCBI Taxonomy" id="3383035"/>
    <lineage>
        <taxon>Eukaryota</taxon>
        <taxon>Fungi</taxon>
        <taxon>Dikarya</taxon>
        <taxon>Ascomycota</taxon>
        <taxon>Pezizomycotina</taxon>
        <taxon>Eurotiomycetes</taxon>
        <taxon>Chaetothyriomycetidae</taxon>
        <taxon>Chaetothyriales</taxon>
        <taxon>Chaetothyriales incertae sedis</taxon>
        <taxon>Neophaeococcomyces</taxon>
    </lineage>
</organism>
<evidence type="ECO:0000313" key="1">
    <source>
        <dbReference type="EMBL" id="KAJ9656752.1"/>
    </source>
</evidence>
<dbReference type="Proteomes" id="UP001172386">
    <property type="component" value="Unassembled WGS sequence"/>
</dbReference>
<reference evidence="1" key="1">
    <citation type="submission" date="2022-10" db="EMBL/GenBank/DDBJ databases">
        <title>Culturing micro-colonial fungi from biological soil crusts in the Mojave desert and describing Neophaeococcomyces mojavensis, and introducing the new genera and species Taxawa tesnikishii.</title>
        <authorList>
            <person name="Kurbessoian T."/>
            <person name="Stajich J.E."/>
        </authorList>
    </citation>
    <scope>NUCLEOTIDE SEQUENCE</scope>
    <source>
        <strain evidence="1">JES_112</strain>
    </source>
</reference>
<evidence type="ECO:0000313" key="2">
    <source>
        <dbReference type="Proteomes" id="UP001172386"/>
    </source>
</evidence>
<gene>
    <name evidence="1" type="ORF">H2198_004756</name>
</gene>
<protein>
    <submittedName>
        <fullName evidence="1">Uncharacterized protein</fullName>
    </submittedName>
</protein>
<comment type="caution">
    <text evidence="1">The sequence shown here is derived from an EMBL/GenBank/DDBJ whole genome shotgun (WGS) entry which is preliminary data.</text>
</comment>
<proteinExistence type="predicted"/>
<accession>A0ACC3A7P8</accession>
<dbReference type="EMBL" id="JAPDRQ010000073">
    <property type="protein sequence ID" value="KAJ9656752.1"/>
    <property type="molecule type" value="Genomic_DNA"/>
</dbReference>